<keyword evidence="2 5" id="KW-0145">Chemotaxis</keyword>
<organism evidence="10 11">
    <name type="scientific">Teichococcus oryzae</name>
    <dbReference type="NCBI Taxonomy" id="1608942"/>
    <lineage>
        <taxon>Bacteria</taxon>
        <taxon>Pseudomonadati</taxon>
        <taxon>Pseudomonadota</taxon>
        <taxon>Alphaproteobacteria</taxon>
        <taxon>Acetobacterales</taxon>
        <taxon>Roseomonadaceae</taxon>
        <taxon>Roseomonas</taxon>
    </lineage>
</organism>
<dbReference type="PROSITE" id="PS50110">
    <property type="entry name" value="RESPONSE_REGULATORY"/>
    <property type="match status" value="1"/>
</dbReference>
<evidence type="ECO:0000256" key="4">
    <source>
        <dbReference type="ARBA" id="ARBA00048267"/>
    </source>
</evidence>
<dbReference type="GO" id="GO:0050568">
    <property type="term" value="F:protein-glutamine glutaminase activity"/>
    <property type="evidence" value="ECO:0007669"/>
    <property type="project" value="UniProtKB-UniRule"/>
</dbReference>
<name>A0A5B2TEY6_9PROT</name>
<dbReference type="PANTHER" id="PTHR42872">
    <property type="entry name" value="PROTEIN-GLUTAMATE METHYLESTERASE/PROTEIN-GLUTAMINE GLUTAMINASE"/>
    <property type="match status" value="1"/>
</dbReference>
<dbReference type="GO" id="GO:0000156">
    <property type="term" value="F:phosphorelay response regulator activity"/>
    <property type="evidence" value="ECO:0007669"/>
    <property type="project" value="InterPro"/>
</dbReference>
<dbReference type="CDD" id="cd17541">
    <property type="entry name" value="REC_CheB-like"/>
    <property type="match status" value="1"/>
</dbReference>
<evidence type="ECO:0000259" key="9">
    <source>
        <dbReference type="PROSITE" id="PS50122"/>
    </source>
</evidence>
<evidence type="ECO:0000259" key="8">
    <source>
        <dbReference type="PROSITE" id="PS50110"/>
    </source>
</evidence>
<dbReference type="Proteomes" id="UP000322110">
    <property type="component" value="Unassembled WGS sequence"/>
</dbReference>
<dbReference type="InterPro" id="IPR001789">
    <property type="entry name" value="Sig_transdc_resp-reg_receiver"/>
</dbReference>
<comment type="domain">
    <text evidence="5">Contains a C-terminal catalytic domain, and an N-terminal region which modulates catalytic activity.</text>
</comment>
<feature type="active site" evidence="5 6">
    <location>
        <position position="157"/>
    </location>
</feature>
<dbReference type="GO" id="GO:0005737">
    <property type="term" value="C:cytoplasm"/>
    <property type="evidence" value="ECO:0007669"/>
    <property type="project" value="UniProtKB-SubCell"/>
</dbReference>
<dbReference type="EC" id="3.1.1.61" evidence="5"/>
<dbReference type="PROSITE" id="PS50122">
    <property type="entry name" value="CHEB"/>
    <property type="match status" value="1"/>
</dbReference>
<dbReference type="Pfam" id="PF00072">
    <property type="entry name" value="Response_reg"/>
    <property type="match status" value="1"/>
</dbReference>
<feature type="domain" description="Response regulatory" evidence="8">
    <location>
        <begin position="2"/>
        <end position="119"/>
    </location>
</feature>
<dbReference type="PIRSF" id="PIRSF000876">
    <property type="entry name" value="RR_chemtxs_CheB"/>
    <property type="match status" value="1"/>
</dbReference>
<comment type="function">
    <text evidence="5">Involved in chemotaxis. Part of a chemotaxis signal transduction system that modulates chemotaxis in response to various stimuli. Catalyzes the demethylation of specific methylglutamate residues introduced into the chemoreceptors (methyl-accepting chemotaxis proteins or MCP) by CheR. Also mediates the irreversible deamidation of specific glutamine residues to glutamic acid.</text>
</comment>
<dbReference type="EMBL" id="VUKA01000007">
    <property type="protein sequence ID" value="KAA2212585.1"/>
    <property type="molecule type" value="Genomic_DNA"/>
</dbReference>
<evidence type="ECO:0000256" key="5">
    <source>
        <dbReference type="HAMAP-Rule" id="MF_00099"/>
    </source>
</evidence>
<feature type="domain" description="CheB-type methylesterase" evidence="9">
    <location>
        <begin position="145"/>
        <end position="335"/>
    </location>
</feature>
<keyword evidence="1 5" id="KW-0963">Cytoplasm</keyword>
<dbReference type="InterPro" id="IPR035909">
    <property type="entry name" value="CheB_C"/>
</dbReference>
<evidence type="ECO:0000256" key="7">
    <source>
        <dbReference type="PROSITE-ProRule" id="PRU00169"/>
    </source>
</evidence>
<evidence type="ECO:0000256" key="6">
    <source>
        <dbReference type="PROSITE-ProRule" id="PRU00050"/>
    </source>
</evidence>
<keyword evidence="11" id="KW-1185">Reference proteome</keyword>
<feature type="modified residue" description="4-aspartylphosphate" evidence="5 7">
    <location>
        <position position="53"/>
    </location>
</feature>
<comment type="caution">
    <text evidence="10">The sequence shown here is derived from an EMBL/GenBank/DDBJ whole genome shotgun (WGS) entry which is preliminary data.</text>
</comment>
<dbReference type="InterPro" id="IPR011006">
    <property type="entry name" value="CheY-like_superfamily"/>
</dbReference>
<dbReference type="AlphaFoldDB" id="A0A5B2TEY6"/>
<keyword evidence="5 7" id="KW-0597">Phosphoprotein</keyword>
<sequence length="342" mass="35819">MRIGIVNDMPPVAEILRQVVAAAPEHRVAWTASTGDEAVQFCRHDRPDLVLMDLMMPGMDGVEATRRIMTETPCAILLVTPSVDANAARVFEAMGHGALDAVNTPSEDGRTVGDTVPLLRKIAAIGRLAGHHPGRRPRQAAGRLPGSSHPLVAIGASAGGPAALAALLAGLPQDFPAAVVIVQHVDERFAAGMAAWLGDHSAMPVLLAQEGDTPMPGTVLLAGSDNHLTLKTASHLGYVPEPRDYAYRPSVDVFFRSVARLWRGDAVGVLLSGMGRDGAQGLKALRAKGCYTIAQDRASSAVYGMPKAAAELDAAVDILPLPSIAPRLIGATARGSQEGFRP</sequence>
<dbReference type="OrthoDB" id="9793421at2"/>
<evidence type="ECO:0000256" key="1">
    <source>
        <dbReference type="ARBA" id="ARBA00022490"/>
    </source>
</evidence>
<evidence type="ECO:0000313" key="11">
    <source>
        <dbReference type="Proteomes" id="UP000322110"/>
    </source>
</evidence>
<dbReference type="InterPro" id="IPR008248">
    <property type="entry name" value="CheB-like"/>
</dbReference>
<comment type="PTM">
    <text evidence="5">Phosphorylated by CheA. Phosphorylation of the N-terminal regulatory domain activates the methylesterase activity.</text>
</comment>
<comment type="catalytic activity">
    <reaction evidence="4 5">
        <text>[protein]-L-glutamate 5-O-methyl ester + H2O = L-glutamyl-[protein] + methanol + H(+)</text>
        <dbReference type="Rhea" id="RHEA:23236"/>
        <dbReference type="Rhea" id="RHEA-COMP:10208"/>
        <dbReference type="Rhea" id="RHEA-COMP:10311"/>
        <dbReference type="ChEBI" id="CHEBI:15377"/>
        <dbReference type="ChEBI" id="CHEBI:15378"/>
        <dbReference type="ChEBI" id="CHEBI:17790"/>
        <dbReference type="ChEBI" id="CHEBI:29973"/>
        <dbReference type="ChEBI" id="CHEBI:82795"/>
        <dbReference type="EC" id="3.1.1.61"/>
    </reaction>
</comment>
<dbReference type="Gene3D" id="3.40.50.180">
    <property type="entry name" value="Methylesterase CheB, C-terminal domain"/>
    <property type="match status" value="1"/>
</dbReference>
<dbReference type="SUPFAM" id="SSF52172">
    <property type="entry name" value="CheY-like"/>
    <property type="match status" value="1"/>
</dbReference>
<comment type="similarity">
    <text evidence="5">Belongs to the CheB family.</text>
</comment>
<dbReference type="NCBIfam" id="NF009206">
    <property type="entry name" value="PRK12555.1"/>
    <property type="match status" value="1"/>
</dbReference>
<dbReference type="SMART" id="SM00448">
    <property type="entry name" value="REC"/>
    <property type="match status" value="1"/>
</dbReference>
<evidence type="ECO:0000313" key="10">
    <source>
        <dbReference type="EMBL" id="KAA2212585.1"/>
    </source>
</evidence>
<protein>
    <recommendedName>
        <fullName evidence="5">Protein-glutamate methylesterase/protein-glutamine glutaminase</fullName>
        <ecNumber evidence="5">3.1.1.61</ecNumber>
        <ecNumber evidence="5">3.5.1.44</ecNumber>
    </recommendedName>
</protein>
<proteinExistence type="inferred from homology"/>
<gene>
    <name evidence="5" type="primary">cheB</name>
    <name evidence="10" type="ORF">F0Q34_14795</name>
</gene>
<dbReference type="GO" id="GO:0008984">
    <property type="term" value="F:protein-glutamate methylesterase activity"/>
    <property type="evidence" value="ECO:0007669"/>
    <property type="project" value="UniProtKB-UniRule"/>
</dbReference>
<dbReference type="CDD" id="cd16432">
    <property type="entry name" value="CheB_Rec"/>
    <property type="match status" value="1"/>
</dbReference>
<dbReference type="RefSeq" id="WP_149812993.1">
    <property type="nucleotide sequence ID" value="NZ_VUKA01000007.1"/>
</dbReference>
<comment type="subcellular location">
    <subcellularLocation>
        <location evidence="5">Cytoplasm</location>
    </subcellularLocation>
</comment>
<feature type="active site" evidence="5 6">
    <location>
        <position position="277"/>
    </location>
</feature>
<reference evidence="10 11" key="1">
    <citation type="journal article" date="2015" name="Int. J. Syst. Evol. Microbiol.">
        <title>Roseomonas oryzae sp. nov., isolated from paddy rhizosphere soil.</title>
        <authorList>
            <person name="Ramaprasad E.V."/>
            <person name="Sasikala Ch."/>
            <person name="Ramana Ch.V."/>
        </authorList>
    </citation>
    <scope>NUCLEOTIDE SEQUENCE [LARGE SCALE GENOMIC DNA]</scope>
    <source>
        <strain evidence="10 11">KCTC 42542</strain>
    </source>
</reference>
<dbReference type="Gene3D" id="3.40.50.2300">
    <property type="match status" value="1"/>
</dbReference>
<dbReference type="Pfam" id="PF01339">
    <property type="entry name" value="CheB_methylest"/>
    <property type="match status" value="1"/>
</dbReference>
<dbReference type="InterPro" id="IPR000673">
    <property type="entry name" value="Sig_transdc_resp-reg_Me-estase"/>
</dbReference>
<evidence type="ECO:0000256" key="3">
    <source>
        <dbReference type="ARBA" id="ARBA00022801"/>
    </source>
</evidence>
<accession>A0A5B2TEY6</accession>
<evidence type="ECO:0000256" key="2">
    <source>
        <dbReference type="ARBA" id="ARBA00022500"/>
    </source>
</evidence>
<dbReference type="SUPFAM" id="SSF52738">
    <property type="entry name" value="Methylesterase CheB, C-terminal domain"/>
    <property type="match status" value="1"/>
</dbReference>
<feature type="active site" evidence="5 6">
    <location>
        <position position="184"/>
    </location>
</feature>
<dbReference type="EC" id="3.5.1.44" evidence="5"/>
<dbReference type="HAMAP" id="MF_00099">
    <property type="entry name" value="CheB_chemtxs"/>
    <property type="match status" value="1"/>
</dbReference>
<keyword evidence="3 5" id="KW-0378">Hydrolase</keyword>
<dbReference type="GO" id="GO:0006935">
    <property type="term" value="P:chemotaxis"/>
    <property type="evidence" value="ECO:0007669"/>
    <property type="project" value="UniProtKB-UniRule"/>
</dbReference>
<comment type="catalytic activity">
    <reaction evidence="5">
        <text>L-glutaminyl-[protein] + H2O = L-glutamyl-[protein] + NH4(+)</text>
        <dbReference type="Rhea" id="RHEA:16441"/>
        <dbReference type="Rhea" id="RHEA-COMP:10207"/>
        <dbReference type="Rhea" id="RHEA-COMP:10208"/>
        <dbReference type="ChEBI" id="CHEBI:15377"/>
        <dbReference type="ChEBI" id="CHEBI:28938"/>
        <dbReference type="ChEBI" id="CHEBI:29973"/>
        <dbReference type="ChEBI" id="CHEBI:30011"/>
        <dbReference type="EC" id="3.5.1.44"/>
    </reaction>
</comment>
<dbReference type="PANTHER" id="PTHR42872:SF6">
    <property type="entry name" value="PROTEIN-GLUTAMATE METHYLESTERASE_PROTEIN-GLUTAMINE GLUTAMINASE"/>
    <property type="match status" value="1"/>
</dbReference>